<sequence length="571" mass="65405">MSGISGWYDSYEKRFVGEQSVTRTFGEKRYTVVYSGELYNCGELRRELEKRGQRFETTDDTEVVLNGLFTYGTDFVKQMNGVFAFAFYDEKLGVLHLFRDRIGVKPLFYTRQGDTIFFASEIETLLANSGVKPVLDRKGLNEVFSIGPAKTYGCGVFKGIDEVLPGHLLSYTGAEMKNSCYWKLESKVHEDNYEQTVEKTAFLLENAVKNQMISGVPVCTFLSGGLDSSLVSAICARELRKEGKRLHTFSFDFVGNDKNFQANMFQPSQDRPYVEKMVTFLDSEHHYLECDSRTQADYLYASIDAKGLPAMADVDSSLLYFCSQVAKEYKVALTGECADEIFGGYPWFHKKECLEAHTFPWTMDLAPRKAMLSDEFLEALKMDAYVQETYAKSVAETPRLAGESALETRRREISYLNQKWFMQTLLDRMGGTSARYGLSARVPFADYRIVEYLWNVPWEMKAKGGVVKGLLREAGRGLLPDDILFRKKSPYPKTYDKTYEAILVQKMRAIMAETDSPIRQFLDTKKVERFLSSPSDYGKPWYGQLMAAPQMIAYLIQVNYWLEKYHIKIEL</sequence>
<dbReference type="Pfam" id="PF13537">
    <property type="entry name" value="GATase_7"/>
    <property type="match status" value="1"/>
</dbReference>
<evidence type="ECO:0000259" key="11">
    <source>
        <dbReference type="PROSITE" id="PS51278"/>
    </source>
</evidence>
<dbReference type="NCBIfam" id="TIGR01536">
    <property type="entry name" value="asn_synth_AEB"/>
    <property type="match status" value="1"/>
</dbReference>
<evidence type="ECO:0000256" key="7">
    <source>
        <dbReference type="ARBA" id="ARBA00022962"/>
    </source>
</evidence>
<evidence type="ECO:0000256" key="4">
    <source>
        <dbReference type="ARBA" id="ARBA00022741"/>
    </source>
</evidence>
<dbReference type="InterPro" id="IPR014729">
    <property type="entry name" value="Rossmann-like_a/b/a_fold"/>
</dbReference>
<proteinExistence type="inferred from homology"/>
<keyword evidence="7" id="KW-0315">Glutamine amidotransferase</keyword>
<keyword evidence="4 9" id="KW-0547">Nucleotide-binding</keyword>
<keyword evidence="5 9" id="KW-0067">ATP-binding</keyword>
<feature type="binding site" evidence="9">
    <location>
        <position position="60"/>
    </location>
    <ligand>
        <name>L-glutamine</name>
        <dbReference type="ChEBI" id="CHEBI:58359"/>
    </ligand>
</feature>
<dbReference type="InterPro" id="IPR006426">
    <property type="entry name" value="Asn_synth_AEB"/>
</dbReference>
<comment type="pathway">
    <text evidence="1">Amino-acid biosynthesis; L-asparagine biosynthesis; L-asparagine from L-aspartate (L-Gln route): step 1/1.</text>
</comment>
<dbReference type="InterPro" id="IPR017932">
    <property type="entry name" value="GATase_2_dom"/>
</dbReference>
<evidence type="ECO:0000256" key="5">
    <source>
        <dbReference type="ARBA" id="ARBA00022840"/>
    </source>
</evidence>
<dbReference type="InterPro" id="IPR001962">
    <property type="entry name" value="Asn_synthase"/>
</dbReference>
<keyword evidence="6" id="KW-0028">Amino-acid biosynthesis</keyword>
<dbReference type="GO" id="GO:0005829">
    <property type="term" value="C:cytosol"/>
    <property type="evidence" value="ECO:0007669"/>
    <property type="project" value="TreeGrafter"/>
</dbReference>
<dbReference type="InterPro" id="IPR033738">
    <property type="entry name" value="AsnB_N"/>
</dbReference>
<feature type="site" description="Important for beta-aspartyl-AMP intermediate formation" evidence="10">
    <location>
        <position position="336"/>
    </location>
</feature>
<dbReference type="Gene3D" id="3.40.50.620">
    <property type="entry name" value="HUPs"/>
    <property type="match status" value="1"/>
</dbReference>
<accession>A0A6N2WA36</accession>
<dbReference type="PANTHER" id="PTHR43284:SF1">
    <property type="entry name" value="ASPARAGINE SYNTHETASE"/>
    <property type="match status" value="1"/>
</dbReference>
<protein>
    <recommendedName>
        <fullName evidence="3">asparagine synthase (glutamine-hydrolyzing)</fullName>
        <ecNumber evidence="3">6.3.5.4</ecNumber>
    </recommendedName>
</protein>
<evidence type="ECO:0000256" key="10">
    <source>
        <dbReference type="PIRSR" id="PIRSR001589-3"/>
    </source>
</evidence>
<dbReference type="PROSITE" id="PS51278">
    <property type="entry name" value="GATASE_TYPE_2"/>
    <property type="match status" value="1"/>
</dbReference>
<dbReference type="GO" id="GO:0005524">
    <property type="term" value="F:ATP binding"/>
    <property type="evidence" value="ECO:0007669"/>
    <property type="project" value="UniProtKB-KW"/>
</dbReference>
<dbReference type="CDD" id="cd01991">
    <property type="entry name" value="Asn_synthase_B_C"/>
    <property type="match status" value="1"/>
</dbReference>
<reference evidence="12" key="1">
    <citation type="submission" date="2019-11" db="EMBL/GenBank/DDBJ databases">
        <authorList>
            <person name="Feng L."/>
        </authorList>
    </citation>
    <scope>NUCLEOTIDE SEQUENCE</scope>
    <source>
        <strain evidence="12">CnexileLFYP112</strain>
    </source>
</reference>
<feature type="domain" description="Glutamine amidotransferase type-2" evidence="11">
    <location>
        <begin position="1"/>
        <end position="174"/>
    </location>
</feature>
<gene>
    <name evidence="12" type="primary">asnO</name>
    <name evidence="12" type="ORF">CNLFYP112_00860</name>
</gene>
<evidence type="ECO:0000256" key="6">
    <source>
        <dbReference type="ARBA" id="ARBA00022888"/>
    </source>
</evidence>
<dbReference type="EC" id="6.3.5.4" evidence="3"/>
<comment type="similarity">
    <text evidence="2">Belongs to the asparagine synthetase family.</text>
</comment>
<dbReference type="Gene3D" id="3.60.20.10">
    <property type="entry name" value="Glutamine Phosphoribosylpyrophosphate, subunit 1, domain 1"/>
    <property type="match status" value="1"/>
</dbReference>
<dbReference type="AlphaFoldDB" id="A0A6N2WA36"/>
<dbReference type="InterPro" id="IPR051786">
    <property type="entry name" value="ASN_synthetase/amidase"/>
</dbReference>
<dbReference type="SUPFAM" id="SSF52402">
    <property type="entry name" value="Adenine nucleotide alpha hydrolases-like"/>
    <property type="match status" value="1"/>
</dbReference>
<evidence type="ECO:0000256" key="8">
    <source>
        <dbReference type="ARBA" id="ARBA00048741"/>
    </source>
</evidence>
<evidence type="ECO:0000256" key="1">
    <source>
        <dbReference type="ARBA" id="ARBA00005187"/>
    </source>
</evidence>
<name>A0A6N2WA36_9FIRM</name>
<dbReference type="Pfam" id="PF00733">
    <property type="entry name" value="Asn_synthase"/>
    <property type="match status" value="1"/>
</dbReference>
<evidence type="ECO:0000256" key="3">
    <source>
        <dbReference type="ARBA" id="ARBA00012737"/>
    </source>
</evidence>
<dbReference type="InterPro" id="IPR029055">
    <property type="entry name" value="Ntn_hydrolases_N"/>
</dbReference>
<keyword evidence="12" id="KW-0436">Ligase</keyword>
<dbReference type="CDD" id="cd00712">
    <property type="entry name" value="AsnB"/>
    <property type="match status" value="1"/>
</dbReference>
<dbReference type="GO" id="GO:0004066">
    <property type="term" value="F:asparagine synthase (glutamine-hydrolyzing) activity"/>
    <property type="evidence" value="ECO:0007669"/>
    <property type="project" value="UniProtKB-EC"/>
</dbReference>
<organism evidence="12">
    <name type="scientific">[Clostridium] nexile</name>
    <dbReference type="NCBI Taxonomy" id="29361"/>
    <lineage>
        <taxon>Bacteria</taxon>
        <taxon>Bacillati</taxon>
        <taxon>Bacillota</taxon>
        <taxon>Clostridia</taxon>
        <taxon>Lachnospirales</taxon>
        <taxon>Lachnospiraceae</taxon>
        <taxon>Tyzzerella</taxon>
    </lineage>
</organism>
<evidence type="ECO:0000256" key="9">
    <source>
        <dbReference type="PIRSR" id="PIRSR001589-2"/>
    </source>
</evidence>
<dbReference type="GO" id="GO:0006529">
    <property type="term" value="P:asparagine biosynthetic process"/>
    <property type="evidence" value="ECO:0007669"/>
    <property type="project" value="UniProtKB-KW"/>
</dbReference>
<dbReference type="PIRSF" id="PIRSF001589">
    <property type="entry name" value="Asn_synthetase_glu-h"/>
    <property type="match status" value="1"/>
</dbReference>
<evidence type="ECO:0000256" key="2">
    <source>
        <dbReference type="ARBA" id="ARBA00005752"/>
    </source>
</evidence>
<dbReference type="PANTHER" id="PTHR43284">
    <property type="entry name" value="ASPARAGINE SYNTHETASE (GLUTAMINE-HYDROLYZING)"/>
    <property type="match status" value="1"/>
</dbReference>
<evidence type="ECO:0000313" key="12">
    <source>
        <dbReference type="EMBL" id="VYT39539.1"/>
    </source>
</evidence>
<keyword evidence="6" id="KW-0061">Asparagine biosynthesis</keyword>
<comment type="catalytic activity">
    <reaction evidence="8">
        <text>L-aspartate + L-glutamine + ATP + H2O = L-asparagine + L-glutamate + AMP + diphosphate + H(+)</text>
        <dbReference type="Rhea" id="RHEA:12228"/>
        <dbReference type="ChEBI" id="CHEBI:15377"/>
        <dbReference type="ChEBI" id="CHEBI:15378"/>
        <dbReference type="ChEBI" id="CHEBI:29985"/>
        <dbReference type="ChEBI" id="CHEBI:29991"/>
        <dbReference type="ChEBI" id="CHEBI:30616"/>
        <dbReference type="ChEBI" id="CHEBI:33019"/>
        <dbReference type="ChEBI" id="CHEBI:58048"/>
        <dbReference type="ChEBI" id="CHEBI:58359"/>
        <dbReference type="ChEBI" id="CHEBI:456215"/>
        <dbReference type="EC" id="6.3.5.4"/>
    </reaction>
</comment>
<dbReference type="SUPFAM" id="SSF56235">
    <property type="entry name" value="N-terminal nucleophile aminohydrolases (Ntn hydrolases)"/>
    <property type="match status" value="1"/>
</dbReference>
<dbReference type="EMBL" id="CACRTG010000046">
    <property type="protein sequence ID" value="VYT39539.1"/>
    <property type="molecule type" value="Genomic_DNA"/>
</dbReference>